<keyword evidence="1" id="KW-0812">Transmembrane</keyword>
<protein>
    <recommendedName>
        <fullName evidence="5">Protein BatD</fullName>
    </recommendedName>
</protein>
<evidence type="ECO:0000256" key="1">
    <source>
        <dbReference type="SAM" id="Phobius"/>
    </source>
</evidence>
<sequence length="547" mass="60734">MKKGVMLVFIFLTSVLSSISAMAQSLEASVNKTQAVKNEVINLRIMADTELSSDAIDFSVLDKDFFLGQPRYGRSSNNINGRKYLRTEWSISIAPMKEGVLTIPSFAVDGMSTEPIKLRVTASQTEPDLDDLFSFSMSVDNHTLYPQQSANLRMRLIIKADTRRLDNPKIIPPSIDGMKLEPVGEMQQGQQVMDGLEVTVVEQSFRLTADTAGTYTLNGPQLTGSYIYGDSLTGSTKVMPIKTNIEQMPITVKAIPAEFQGKWLPASALEMTQSWQDDQGNKLSPNELNKVKQGSSITRTIQIKARGTQAEFLPRIDMDYPTSLRVYPEQPQFATTRDGTLVMTVKQVIIPTEVGTYSLPGYTLNWWNSIQDEAKKATIEAIELDVEQSDMGLITLPETTLPQTPATTVTPPAQGGVSELWRVLTFVFAGLWVITSIITVVVWKKRPHESKNQEINSQAPLNVDGLKAVIKQGDAAKIERAINEYLDANRESLNSEVVEAVKHDLEVMNQARFSAEQQPWNSDSLLDNINKLSKAKKTQSSPELEKL</sequence>
<dbReference type="PANTHER" id="PTHR40940">
    <property type="entry name" value="PROTEIN BATD-RELATED"/>
    <property type="match status" value="1"/>
</dbReference>
<gene>
    <name evidence="3" type="ORF">BA890_19040</name>
</gene>
<dbReference type="Pfam" id="PF13584">
    <property type="entry name" value="BatD"/>
    <property type="match status" value="1"/>
</dbReference>
<dbReference type="AlphaFoldDB" id="A0AAN0Y630"/>
<evidence type="ECO:0000256" key="2">
    <source>
        <dbReference type="SAM" id="SignalP"/>
    </source>
</evidence>
<evidence type="ECO:0008006" key="5">
    <source>
        <dbReference type="Google" id="ProtNLM"/>
    </source>
</evidence>
<dbReference type="EMBL" id="CP016346">
    <property type="protein sequence ID" value="ANQ14833.1"/>
    <property type="molecule type" value="Genomic_DNA"/>
</dbReference>
<dbReference type="Proteomes" id="UP000092741">
    <property type="component" value="Chromosome 2"/>
</dbReference>
<keyword evidence="2" id="KW-0732">Signal</keyword>
<dbReference type="KEGG" id="vna:PN96_15190"/>
<organism evidence="3 4">
    <name type="scientific">Vibrio natriegens NBRC 15636 = ATCC 14048 = DSM 759</name>
    <dbReference type="NCBI Taxonomy" id="1219067"/>
    <lineage>
        <taxon>Bacteria</taxon>
        <taxon>Pseudomonadati</taxon>
        <taxon>Pseudomonadota</taxon>
        <taxon>Gammaproteobacteria</taxon>
        <taxon>Vibrionales</taxon>
        <taxon>Vibrionaceae</taxon>
        <taxon>Vibrio</taxon>
    </lineage>
</organism>
<keyword evidence="1" id="KW-0472">Membrane</keyword>
<dbReference type="InterPro" id="IPR025738">
    <property type="entry name" value="BatD"/>
</dbReference>
<feature type="chain" id="PRO_5042922289" description="Protein BatD" evidence="2">
    <location>
        <begin position="24"/>
        <end position="547"/>
    </location>
</feature>
<proteinExistence type="predicted"/>
<keyword evidence="1" id="KW-1133">Transmembrane helix</keyword>
<dbReference type="GeneID" id="70914171"/>
<keyword evidence="4" id="KW-1185">Reference proteome</keyword>
<name>A0AAN0Y630_VIBNA</name>
<reference evidence="3 4" key="1">
    <citation type="submission" date="2016-07" db="EMBL/GenBank/DDBJ databases">
        <title>Developing Vibrio natriegens as a novel, fast-growing host for biotechnology.</title>
        <authorList>
            <person name="Weinstock M.T."/>
            <person name="Hesek E.D."/>
            <person name="Wilson C.M."/>
            <person name="Gibson D.G."/>
        </authorList>
    </citation>
    <scope>NUCLEOTIDE SEQUENCE [LARGE SCALE GENOMIC DNA]</scope>
    <source>
        <strain evidence="3 4">ATCC 14048</strain>
    </source>
</reference>
<dbReference type="PANTHER" id="PTHR40940:SF1">
    <property type="entry name" value="PROTEIN BATD"/>
    <property type="match status" value="1"/>
</dbReference>
<feature type="signal peptide" evidence="2">
    <location>
        <begin position="1"/>
        <end position="23"/>
    </location>
</feature>
<feature type="transmembrane region" description="Helical" evidence="1">
    <location>
        <begin position="420"/>
        <end position="443"/>
    </location>
</feature>
<accession>A0AAN0Y630</accession>
<dbReference type="RefSeq" id="WP_020333412.1">
    <property type="nucleotide sequence ID" value="NZ_ATFJ01000008.1"/>
</dbReference>
<evidence type="ECO:0000313" key="3">
    <source>
        <dbReference type="EMBL" id="ANQ14833.1"/>
    </source>
</evidence>
<evidence type="ECO:0000313" key="4">
    <source>
        <dbReference type="Proteomes" id="UP000092741"/>
    </source>
</evidence>